<dbReference type="GeneID" id="34615917"/>
<proteinExistence type="predicted"/>
<dbReference type="AlphaFoldDB" id="A0A1L9SFN2"/>
<organism evidence="1 2">
    <name type="scientific">Penicilliopsis zonata CBS 506.65</name>
    <dbReference type="NCBI Taxonomy" id="1073090"/>
    <lineage>
        <taxon>Eukaryota</taxon>
        <taxon>Fungi</taxon>
        <taxon>Dikarya</taxon>
        <taxon>Ascomycota</taxon>
        <taxon>Pezizomycotina</taxon>
        <taxon>Eurotiomycetes</taxon>
        <taxon>Eurotiomycetidae</taxon>
        <taxon>Eurotiales</taxon>
        <taxon>Aspergillaceae</taxon>
        <taxon>Penicilliopsis</taxon>
    </lineage>
</organism>
<dbReference type="Proteomes" id="UP000184188">
    <property type="component" value="Unassembled WGS sequence"/>
</dbReference>
<gene>
    <name evidence="1" type="ORF">ASPZODRAFT_67376</name>
</gene>
<evidence type="ECO:0000313" key="2">
    <source>
        <dbReference type="Proteomes" id="UP000184188"/>
    </source>
</evidence>
<accession>A0A1L9SFN2</accession>
<dbReference type="RefSeq" id="XP_022580486.1">
    <property type="nucleotide sequence ID" value="XM_022729453.1"/>
</dbReference>
<dbReference type="STRING" id="1073090.A0A1L9SFN2"/>
<name>A0A1L9SFN2_9EURO</name>
<evidence type="ECO:0000313" key="1">
    <source>
        <dbReference type="EMBL" id="OJJ45976.1"/>
    </source>
</evidence>
<sequence length="228" mass="25989">MPLLRSLVLRGLPLSVVLATGTFFYTIRHTEKVPLTSGIDTFTSQYYTQYNPNNNPAIYDLHIRRIPISQVDPTLLQHNERLLERYCGGVWAGLGFAFQRNLLTWLSKNQVTSKHQLWSPKELRESEYNTGTVITDEFIVLDKTQSSILIRGGDKVTKTELRPLDGLIELSAVVKPEEDVVELRFKSIFFQGEGKTSKMPMPTPIVWLHEQYARAMLESGAYDVLKTS</sequence>
<keyword evidence="2" id="KW-1185">Reference proteome</keyword>
<dbReference type="EMBL" id="KV878343">
    <property type="protein sequence ID" value="OJJ45976.1"/>
    <property type="molecule type" value="Genomic_DNA"/>
</dbReference>
<dbReference type="OrthoDB" id="4436466at2759"/>
<protein>
    <submittedName>
        <fullName evidence="1">Uncharacterized protein</fullName>
    </submittedName>
</protein>
<reference evidence="2" key="1">
    <citation type="journal article" date="2017" name="Genome Biol.">
        <title>Comparative genomics reveals high biological diversity and specific adaptations in the industrially and medically important fungal genus Aspergillus.</title>
        <authorList>
            <person name="de Vries R.P."/>
            <person name="Riley R."/>
            <person name="Wiebenga A."/>
            <person name="Aguilar-Osorio G."/>
            <person name="Amillis S."/>
            <person name="Uchima C.A."/>
            <person name="Anderluh G."/>
            <person name="Asadollahi M."/>
            <person name="Askin M."/>
            <person name="Barry K."/>
            <person name="Battaglia E."/>
            <person name="Bayram O."/>
            <person name="Benocci T."/>
            <person name="Braus-Stromeyer S.A."/>
            <person name="Caldana C."/>
            <person name="Canovas D."/>
            <person name="Cerqueira G.C."/>
            <person name="Chen F."/>
            <person name="Chen W."/>
            <person name="Choi C."/>
            <person name="Clum A."/>
            <person name="Dos Santos R.A."/>
            <person name="Damasio A.R."/>
            <person name="Diallinas G."/>
            <person name="Emri T."/>
            <person name="Fekete E."/>
            <person name="Flipphi M."/>
            <person name="Freyberg S."/>
            <person name="Gallo A."/>
            <person name="Gournas C."/>
            <person name="Habgood R."/>
            <person name="Hainaut M."/>
            <person name="Harispe M.L."/>
            <person name="Henrissat B."/>
            <person name="Hilden K.S."/>
            <person name="Hope R."/>
            <person name="Hossain A."/>
            <person name="Karabika E."/>
            <person name="Karaffa L."/>
            <person name="Karanyi Z."/>
            <person name="Krasevec N."/>
            <person name="Kuo A."/>
            <person name="Kusch H."/>
            <person name="LaButti K."/>
            <person name="Lagendijk E.L."/>
            <person name="Lapidus A."/>
            <person name="Levasseur A."/>
            <person name="Lindquist E."/>
            <person name="Lipzen A."/>
            <person name="Logrieco A.F."/>
            <person name="MacCabe A."/>
            <person name="Maekelae M.R."/>
            <person name="Malavazi I."/>
            <person name="Melin P."/>
            <person name="Meyer V."/>
            <person name="Mielnichuk N."/>
            <person name="Miskei M."/>
            <person name="Molnar A.P."/>
            <person name="Mule G."/>
            <person name="Ngan C.Y."/>
            <person name="Orejas M."/>
            <person name="Orosz E."/>
            <person name="Ouedraogo J.P."/>
            <person name="Overkamp K.M."/>
            <person name="Park H.-S."/>
            <person name="Perrone G."/>
            <person name="Piumi F."/>
            <person name="Punt P.J."/>
            <person name="Ram A.F."/>
            <person name="Ramon A."/>
            <person name="Rauscher S."/>
            <person name="Record E."/>
            <person name="Riano-Pachon D.M."/>
            <person name="Robert V."/>
            <person name="Roehrig J."/>
            <person name="Ruller R."/>
            <person name="Salamov A."/>
            <person name="Salih N.S."/>
            <person name="Samson R.A."/>
            <person name="Sandor E."/>
            <person name="Sanguinetti M."/>
            <person name="Schuetze T."/>
            <person name="Sepcic K."/>
            <person name="Shelest E."/>
            <person name="Sherlock G."/>
            <person name="Sophianopoulou V."/>
            <person name="Squina F.M."/>
            <person name="Sun H."/>
            <person name="Susca A."/>
            <person name="Todd R.B."/>
            <person name="Tsang A."/>
            <person name="Unkles S.E."/>
            <person name="van de Wiele N."/>
            <person name="van Rossen-Uffink D."/>
            <person name="Oliveira J.V."/>
            <person name="Vesth T.C."/>
            <person name="Visser J."/>
            <person name="Yu J.-H."/>
            <person name="Zhou M."/>
            <person name="Andersen M.R."/>
            <person name="Archer D.B."/>
            <person name="Baker S.E."/>
            <person name="Benoit I."/>
            <person name="Brakhage A.A."/>
            <person name="Braus G.H."/>
            <person name="Fischer R."/>
            <person name="Frisvad J.C."/>
            <person name="Goldman G.H."/>
            <person name="Houbraken J."/>
            <person name="Oakley B."/>
            <person name="Pocsi I."/>
            <person name="Scazzocchio C."/>
            <person name="Seiboth B."/>
            <person name="vanKuyk P.A."/>
            <person name="Wortman J."/>
            <person name="Dyer P.S."/>
            <person name="Grigoriev I.V."/>
        </authorList>
    </citation>
    <scope>NUCLEOTIDE SEQUENCE [LARGE SCALE GENOMIC DNA]</scope>
    <source>
        <strain evidence="2">CBS 506.65</strain>
    </source>
</reference>
<dbReference type="VEuPathDB" id="FungiDB:ASPZODRAFT_67376"/>